<dbReference type="PANTHER" id="PTHR47637">
    <property type="entry name" value="CHAPERONE SURA"/>
    <property type="match status" value="1"/>
</dbReference>
<protein>
    <submittedName>
        <fullName evidence="6">Uncharacterized protein</fullName>
    </submittedName>
</protein>
<keyword evidence="2" id="KW-0697">Rotamase</keyword>
<evidence type="ECO:0000313" key="7">
    <source>
        <dbReference type="Proteomes" id="UP000244890"/>
    </source>
</evidence>
<dbReference type="Proteomes" id="UP000244890">
    <property type="component" value="Chromosome"/>
</dbReference>
<dbReference type="Pfam" id="PF22506">
    <property type="entry name" value="Cj1289-like_C"/>
    <property type="match status" value="1"/>
</dbReference>
<dbReference type="GO" id="GO:0003755">
    <property type="term" value="F:peptidyl-prolyl cis-trans isomerase activity"/>
    <property type="evidence" value="ECO:0007669"/>
    <property type="project" value="UniProtKB-KW"/>
</dbReference>
<dbReference type="PANTHER" id="PTHR47637:SF1">
    <property type="entry name" value="CHAPERONE SURA"/>
    <property type="match status" value="1"/>
</dbReference>
<keyword evidence="2" id="KW-0413">Isomerase</keyword>
<evidence type="ECO:0000256" key="3">
    <source>
        <dbReference type="SAM" id="SignalP"/>
    </source>
</evidence>
<feature type="chain" id="PRO_5016009725" evidence="3">
    <location>
        <begin position="29"/>
        <end position="289"/>
    </location>
</feature>
<proteinExistence type="predicted"/>
<dbReference type="InterPro" id="IPR055131">
    <property type="entry name" value="Cj1289-like_C"/>
</dbReference>
<feature type="signal peptide" evidence="3">
    <location>
        <begin position="1"/>
        <end position="28"/>
    </location>
</feature>
<evidence type="ECO:0000259" key="5">
    <source>
        <dbReference type="Pfam" id="PF22506"/>
    </source>
</evidence>
<name>A0A2U8FFY7_9HELI</name>
<feature type="domain" description="SurA N-terminal" evidence="4">
    <location>
        <begin position="61"/>
        <end position="135"/>
    </location>
</feature>
<dbReference type="Pfam" id="PF09312">
    <property type="entry name" value="SurA_N"/>
    <property type="match status" value="1"/>
</dbReference>
<dbReference type="SUPFAM" id="SSF109998">
    <property type="entry name" value="Triger factor/SurA peptide-binding domain-like"/>
    <property type="match status" value="1"/>
</dbReference>
<dbReference type="Gene3D" id="3.10.50.40">
    <property type="match status" value="1"/>
</dbReference>
<accession>A0A2U8FFY7</accession>
<reference evidence="6 7" key="1">
    <citation type="submission" date="2017-06" db="EMBL/GenBank/DDBJ databases">
        <title>Complete genome of Helicobacter apodemus.</title>
        <authorList>
            <person name="Cho S."/>
        </authorList>
    </citation>
    <scope>NUCLEOTIDE SEQUENCE [LARGE SCALE GENOMIC DNA]</scope>
    <source>
        <strain evidence="7">SNUVETPUB-15-01</strain>
    </source>
</reference>
<dbReference type="Gene3D" id="1.10.4030.10">
    <property type="entry name" value="Porin chaperone SurA, peptide-binding domain"/>
    <property type="match status" value="1"/>
</dbReference>
<dbReference type="EMBL" id="CP021886">
    <property type="protein sequence ID" value="AWI34986.1"/>
    <property type="molecule type" value="Genomic_DNA"/>
</dbReference>
<organism evidence="6 7">
    <name type="scientific">Helicobacter apodemus</name>
    <dbReference type="NCBI Taxonomy" id="135569"/>
    <lineage>
        <taxon>Bacteria</taxon>
        <taxon>Pseudomonadati</taxon>
        <taxon>Campylobacterota</taxon>
        <taxon>Epsilonproteobacteria</taxon>
        <taxon>Campylobacterales</taxon>
        <taxon>Helicobacteraceae</taxon>
        <taxon>Helicobacter</taxon>
    </lineage>
</organism>
<sequence>MRTKTLLSIKSFKQILITSAFLISSSYAAPSLVNGIAFFVNGDPVTLLDLYSTMQGAKVNQDAAIDILINKQLHEQEIKKRHIIITDLDISNEIERIARINKTSVENIRSYMQENGKDWNAYKQEIKDNLIKTKLYQSITQDSLRLTDEKDLQEYYNTHQEEFSVPQSIEVVKFYSYNSQALEQAMRDKSQTHSNVFTENEILQTTELNPQIMADFAQTATNTFTPIYPIDGQFVSFLILKKNNPTLLPYEFVKNTILQKTMNQKEDYIIYEHFEKLRSNAKINIIRLD</sequence>
<dbReference type="InterPro" id="IPR015391">
    <property type="entry name" value="SurA_N"/>
</dbReference>
<dbReference type="InterPro" id="IPR027304">
    <property type="entry name" value="Trigger_fact/SurA_dom_sf"/>
</dbReference>
<evidence type="ECO:0000259" key="4">
    <source>
        <dbReference type="Pfam" id="PF09312"/>
    </source>
</evidence>
<feature type="domain" description="Cj1289-like C-terminal" evidence="5">
    <location>
        <begin position="150"/>
        <end position="242"/>
    </location>
</feature>
<gene>
    <name evidence="6" type="ORF">CDV25_09610</name>
</gene>
<dbReference type="AlphaFoldDB" id="A0A2U8FFY7"/>
<evidence type="ECO:0000313" key="6">
    <source>
        <dbReference type="EMBL" id="AWI34986.1"/>
    </source>
</evidence>
<dbReference type="InterPro" id="IPR050280">
    <property type="entry name" value="OMP_Chaperone_SurA"/>
</dbReference>
<keyword evidence="1 3" id="KW-0732">Signal</keyword>
<dbReference type="InterPro" id="IPR046357">
    <property type="entry name" value="PPIase_dom_sf"/>
</dbReference>
<dbReference type="KEGG" id="had:CDV25_09610"/>
<evidence type="ECO:0000256" key="2">
    <source>
        <dbReference type="ARBA" id="ARBA00023110"/>
    </source>
</evidence>
<dbReference type="OrthoDB" id="5329645at2"/>
<dbReference type="RefSeq" id="WP_108911745.1">
    <property type="nucleotide sequence ID" value="NZ_CP021886.1"/>
</dbReference>
<evidence type="ECO:0000256" key="1">
    <source>
        <dbReference type="ARBA" id="ARBA00022729"/>
    </source>
</evidence>